<reference evidence="7" key="1">
    <citation type="submission" date="2023-07" db="EMBL/GenBank/DDBJ databases">
        <title>Enrichment on poylsaccharides allowed isolation of novel metabolic and taxonomic groups of Haloarchaea.</title>
        <authorList>
            <person name="Sorokin D.Y."/>
            <person name="Elcheninov A.G."/>
            <person name="Khizhniak T.V."/>
            <person name="Kolganova T.V."/>
            <person name="Kublanov I.V."/>
        </authorList>
    </citation>
    <scope>NUCLEOTIDE SEQUENCE [LARGE SCALE GENOMIC DNA]</scope>
    <source>
        <strain evidence="7">HArc-curdl5-1</strain>
    </source>
</reference>
<dbReference type="EMBL" id="JAOPKC010000022">
    <property type="protein sequence ID" value="MCU4719216.1"/>
    <property type="molecule type" value="Genomic_DNA"/>
</dbReference>
<feature type="non-terminal residue" evidence="6">
    <location>
        <position position="443"/>
    </location>
</feature>
<accession>A0ABT2Q6P7</accession>
<feature type="transmembrane region" description="Helical" evidence="4">
    <location>
        <begin position="313"/>
        <end position="333"/>
    </location>
</feature>
<evidence type="ECO:0000259" key="5">
    <source>
        <dbReference type="PROSITE" id="PS50885"/>
    </source>
</evidence>
<keyword evidence="1" id="KW-0807">Transducer</keyword>
<dbReference type="CDD" id="cd06225">
    <property type="entry name" value="HAMP"/>
    <property type="match status" value="1"/>
</dbReference>
<dbReference type="PANTHER" id="PTHR32089:SF112">
    <property type="entry name" value="LYSOZYME-LIKE PROTEIN-RELATED"/>
    <property type="match status" value="1"/>
</dbReference>
<dbReference type="SUPFAM" id="SSF158472">
    <property type="entry name" value="HAMP domain-like"/>
    <property type="match status" value="1"/>
</dbReference>
<name>A0ABT2Q6P7_9EURY</name>
<keyword evidence="7" id="KW-1185">Reference proteome</keyword>
<evidence type="ECO:0000256" key="2">
    <source>
        <dbReference type="ARBA" id="ARBA00029447"/>
    </source>
</evidence>
<keyword evidence="4" id="KW-0812">Transmembrane</keyword>
<evidence type="ECO:0000256" key="1">
    <source>
        <dbReference type="ARBA" id="ARBA00023224"/>
    </source>
</evidence>
<evidence type="ECO:0000313" key="7">
    <source>
        <dbReference type="Proteomes" id="UP001208186"/>
    </source>
</evidence>
<dbReference type="SMART" id="SM00304">
    <property type="entry name" value="HAMP"/>
    <property type="match status" value="1"/>
</dbReference>
<gene>
    <name evidence="6" type="ORF">OB916_14280</name>
</gene>
<dbReference type="Proteomes" id="UP001208186">
    <property type="component" value="Unassembled WGS sequence"/>
</dbReference>
<feature type="transmembrane region" description="Helical" evidence="4">
    <location>
        <begin position="21"/>
        <end position="44"/>
    </location>
</feature>
<evidence type="ECO:0000313" key="6">
    <source>
        <dbReference type="EMBL" id="MCU4719216.1"/>
    </source>
</evidence>
<proteinExistence type="inferred from homology"/>
<organism evidence="6 7">
    <name type="scientific">Halapricum hydrolyticum</name>
    <dbReference type="NCBI Taxonomy" id="2979991"/>
    <lineage>
        <taxon>Archaea</taxon>
        <taxon>Methanobacteriati</taxon>
        <taxon>Methanobacteriota</taxon>
        <taxon>Stenosarchaea group</taxon>
        <taxon>Halobacteria</taxon>
        <taxon>Halobacteriales</taxon>
        <taxon>Haloarculaceae</taxon>
        <taxon>Halapricum</taxon>
    </lineage>
</organism>
<sequence>MLNTIRTVVPNVIRRSYAVKFGIVILFIGLAIGAVGLGGTSLMADQVEQSVDSDFESTATADAQALDNWLETNAIEMQTLERNLPDAGAGDGVIDEYLQTYRTDVSDRSTLTLVHVVDTETNTIEHSSRASMRGKTLDGETVGWAREPDFTVGDVGISPLYVAEDDYHAVAFTKDLEGSQRLVTVHDMEDIGDEILSGGANPEYRSSETVIVDSDNTIVMADAKLGEAVGEPYPGDSPALERARQLEARTVSESTSVGSEYVHDSAIGPDSEHLVGFAPSGERNAPDFGSDWVVLTHAPSDEAYGFAGTLETYGLYATLLGVLFAGLIGAAVGRSTATSINRLTNRVEEMEDGDLDADFSSGRIDEIGRLYEGFDEMQQQLKQRINEAEQARKEAEVSRAEAMEMSNYLQEKADEYAQIMQQCAAGDLTQRMEPDGENEAMDR</sequence>
<dbReference type="InterPro" id="IPR003660">
    <property type="entry name" value="HAMP_dom"/>
</dbReference>
<evidence type="ECO:0000256" key="3">
    <source>
        <dbReference type="SAM" id="Coils"/>
    </source>
</evidence>
<feature type="coiled-coil region" evidence="3">
    <location>
        <begin position="371"/>
        <end position="405"/>
    </location>
</feature>
<feature type="domain" description="HAMP" evidence="5">
    <location>
        <begin position="334"/>
        <end position="386"/>
    </location>
</feature>
<comment type="caution">
    <text evidence="6">The sequence shown here is derived from an EMBL/GenBank/DDBJ whole genome shotgun (WGS) entry which is preliminary data.</text>
</comment>
<dbReference type="Gene3D" id="6.10.250.1910">
    <property type="match status" value="1"/>
</dbReference>
<dbReference type="RefSeq" id="WP_315909965.1">
    <property type="nucleotide sequence ID" value="NZ_JAOPKC010000022.1"/>
</dbReference>
<protein>
    <submittedName>
        <fullName evidence="6">HAMP domain-containing protein</fullName>
    </submittedName>
</protein>
<keyword evidence="4" id="KW-1133">Transmembrane helix</keyword>
<keyword evidence="4" id="KW-0472">Membrane</keyword>
<evidence type="ECO:0000256" key="4">
    <source>
        <dbReference type="SAM" id="Phobius"/>
    </source>
</evidence>
<dbReference type="PANTHER" id="PTHR32089">
    <property type="entry name" value="METHYL-ACCEPTING CHEMOTAXIS PROTEIN MCPB"/>
    <property type="match status" value="1"/>
</dbReference>
<comment type="similarity">
    <text evidence="2">Belongs to the methyl-accepting chemotaxis (MCP) protein family.</text>
</comment>
<keyword evidence="3" id="KW-0175">Coiled coil</keyword>
<dbReference type="PROSITE" id="PS50885">
    <property type="entry name" value="HAMP"/>
    <property type="match status" value="1"/>
</dbReference>
<dbReference type="Pfam" id="PF00672">
    <property type="entry name" value="HAMP"/>
    <property type="match status" value="1"/>
</dbReference>